<dbReference type="EMBL" id="UAVY01000001">
    <property type="protein sequence ID" value="SQB21198.1"/>
    <property type="molecule type" value="Genomic_DNA"/>
</dbReference>
<evidence type="ECO:0000313" key="1">
    <source>
        <dbReference type="EMBL" id="SQB21198.1"/>
    </source>
</evidence>
<accession>A0A2X2UY52</accession>
<name>A0A2X2UY52_CITKO</name>
<dbReference type="Proteomes" id="UP000251584">
    <property type="component" value="Unassembled WGS sequence"/>
</dbReference>
<organism evidence="1 2">
    <name type="scientific">Citrobacter koseri</name>
    <name type="common">Citrobacter diversus</name>
    <dbReference type="NCBI Taxonomy" id="545"/>
    <lineage>
        <taxon>Bacteria</taxon>
        <taxon>Pseudomonadati</taxon>
        <taxon>Pseudomonadota</taxon>
        <taxon>Gammaproteobacteria</taxon>
        <taxon>Enterobacterales</taxon>
        <taxon>Enterobacteriaceae</taxon>
        <taxon>Citrobacter</taxon>
    </lineage>
</organism>
<reference evidence="1 2" key="1">
    <citation type="submission" date="2018-06" db="EMBL/GenBank/DDBJ databases">
        <authorList>
            <consortium name="Pathogen Informatics"/>
            <person name="Doyle S."/>
        </authorList>
    </citation>
    <scope>NUCLEOTIDE SEQUENCE [LARGE SCALE GENOMIC DNA]</scope>
    <source>
        <strain evidence="1 2">NCTC10786</strain>
    </source>
</reference>
<protein>
    <submittedName>
        <fullName evidence="1">Uncharacterized protein</fullName>
    </submittedName>
</protein>
<sequence length="39" mass="3949">MLLVQASDGGAQQSQGKYAAFMRVNAGSGAKHVGFAGHT</sequence>
<gene>
    <name evidence="1" type="ORF">NCTC10786_00593</name>
</gene>
<evidence type="ECO:0000313" key="2">
    <source>
        <dbReference type="Proteomes" id="UP000251584"/>
    </source>
</evidence>
<proteinExistence type="predicted"/>
<dbReference type="AlphaFoldDB" id="A0A2X2UY52"/>